<accession>A0A371GL96</accession>
<dbReference type="AlphaFoldDB" id="A0A371GL96"/>
<protein>
    <submittedName>
        <fullName evidence="1">Uncharacterized protein</fullName>
    </submittedName>
</protein>
<comment type="caution">
    <text evidence="1">The sequence shown here is derived from an EMBL/GenBank/DDBJ whole genome shotgun (WGS) entry which is preliminary data.</text>
</comment>
<sequence length="101" mass="11512">MEKKGEKYAKSTNKGRKEVLFKEDDLILYAPRIWGSTTFNVIDLTPFAISTQCPNLRSNSLQKGEDEAYMGDHTQGYQRDVNEEANATLKGPMTRGRLKRI</sequence>
<evidence type="ECO:0000313" key="1">
    <source>
        <dbReference type="EMBL" id="RDX91319.1"/>
    </source>
</evidence>
<proteinExistence type="predicted"/>
<gene>
    <name evidence="1" type="ORF">CR513_26719</name>
</gene>
<dbReference type="Proteomes" id="UP000257109">
    <property type="component" value="Unassembled WGS sequence"/>
</dbReference>
<name>A0A371GL96_MUCPR</name>
<keyword evidence="2" id="KW-1185">Reference proteome</keyword>
<dbReference type="EMBL" id="QJKJ01005155">
    <property type="protein sequence ID" value="RDX91319.1"/>
    <property type="molecule type" value="Genomic_DNA"/>
</dbReference>
<evidence type="ECO:0000313" key="2">
    <source>
        <dbReference type="Proteomes" id="UP000257109"/>
    </source>
</evidence>
<feature type="non-terminal residue" evidence="1">
    <location>
        <position position="1"/>
    </location>
</feature>
<reference evidence="1" key="1">
    <citation type="submission" date="2018-05" db="EMBL/GenBank/DDBJ databases">
        <title>Draft genome of Mucuna pruriens seed.</title>
        <authorList>
            <person name="Nnadi N.E."/>
            <person name="Vos R."/>
            <person name="Hasami M.H."/>
            <person name="Devisetty U.K."/>
            <person name="Aguiy J.C."/>
        </authorList>
    </citation>
    <scope>NUCLEOTIDE SEQUENCE [LARGE SCALE GENOMIC DNA]</scope>
    <source>
        <strain evidence="1">JCA_2017</strain>
    </source>
</reference>
<organism evidence="1 2">
    <name type="scientific">Mucuna pruriens</name>
    <name type="common">Velvet bean</name>
    <name type="synonym">Dolichos pruriens</name>
    <dbReference type="NCBI Taxonomy" id="157652"/>
    <lineage>
        <taxon>Eukaryota</taxon>
        <taxon>Viridiplantae</taxon>
        <taxon>Streptophyta</taxon>
        <taxon>Embryophyta</taxon>
        <taxon>Tracheophyta</taxon>
        <taxon>Spermatophyta</taxon>
        <taxon>Magnoliopsida</taxon>
        <taxon>eudicotyledons</taxon>
        <taxon>Gunneridae</taxon>
        <taxon>Pentapetalae</taxon>
        <taxon>rosids</taxon>
        <taxon>fabids</taxon>
        <taxon>Fabales</taxon>
        <taxon>Fabaceae</taxon>
        <taxon>Papilionoideae</taxon>
        <taxon>50 kb inversion clade</taxon>
        <taxon>NPAAA clade</taxon>
        <taxon>indigoferoid/millettioid clade</taxon>
        <taxon>Phaseoleae</taxon>
        <taxon>Mucuna</taxon>
    </lineage>
</organism>